<accession>A0AAQ1SUY4</accession>
<dbReference type="RefSeq" id="WP_133973755.1">
    <property type="nucleotide sequence ID" value="NZ_OPYN01000167.1"/>
</dbReference>
<organism evidence="2 3">
    <name type="scientific">Pseudomonas inefficax</name>
    <dbReference type="NCBI Taxonomy" id="2078786"/>
    <lineage>
        <taxon>Bacteria</taxon>
        <taxon>Pseudomonadati</taxon>
        <taxon>Pseudomonadota</taxon>
        <taxon>Gammaproteobacteria</taxon>
        <taxon>Pseudomonadales</taxon>
        <taxon>Pseudomonadaceae</taxon>
        <taxon>Pseudomonas</taxon>
    </lineage>
</organism>
<proteinExistence type="predicted"/>
<name>A0AAQ1SUY4_9PSED</name>
<evidence type="ECO:0000256" key="1">
    <source>
        <dbReference type="SAM" id="Phobius"/>
    </source>
</evidence>
<keyword evidence="1" id="KW-0472">Membrane</keyword>
<comment type="caution">
    <text evidence="2">The sequence shown here is derived from an EMBL/GenBank/DDBJ whole genome shotgun (WGS) entry which is preliminary data.</text>
</comment>
<reference evidence="2 3" key="1">
    <citation type="submission" date="2018-02" db="EMBL/GenBank/DDBJ databases">
        <authorList>
            <person name="Dubost A."/>
        </authorList>
    </citation>
    <scope>NUCLEOTIDE SEQUENCE [LARGE SCALE GENOMIC DNA]</scope>
    <source>
        <strain evidence="3">JV551A3</strain>
    </source>
</reference>
<gene>
    <name evidence="2" type="ORF">JV551A3_V1_1670036</name>
</gene>
<protein>
    <submittedName>
        <fullName evidence="2">Uncharacterized protein</fullName>
    </submittedName>
</protein>
<sequence length="179" mass="20574">MRRRLRTRLPEPEKHKSRAGEAIFAAVLAAFVALVGTGLTWYSSDRSLRQALIQSCVKRIDEQEAKLREKAGRFLARKAEWYSKTINPEMNYDEYYRAGEQAIAAAQDLSVNAPLRLGLAAVMAADSIRMVMSAKSEEERLAVNNEISKEAYDWPSFFFREIDNYRLDRIKCQTDPDEY</sequence>
<keyword evidence="1" id="KW-1133">Transmembrane helix</keyword>
<evidence type="ECO:0000313" key="3">
    <source>
        <dbReference type="Proteomes" id="UP000294335"/>
    </source>
</evidence>
<dbReference type="Proteomes" id="UP000294335">
    <property type="component" value="Unassembled WGS sequence"/>
</dbReference>
<keyword evidence="1" id="KW-0812">Transmembrane</keyword>
<dbReference type="EMBL" id="OPYN01000167">
    <property type="protein sequence ID" value="SPO62291.1"/>
    <property type="molecule type" value="Genomic_DNA"/>
</dbReference>
<keyword evidence="3" id="KW-1185">Reference proteome</keyword>
<dbReference type="AlphaFoldDB" id="A0AAQ1SUY4"/>
<feature type="transmembrane region" description="Helical" evidence="1">
    <location>
        <begin position="21"/>
        <end position="42"/>
    </location>
</feature>
<evidence type="ECO:0000313" key="2">
    <source>
        <dbReference type="EMBL" id="SPO62291.1"/>
    </source>
</evidence>